<accession>A0A9N9P785</accession>
<dbReference type="EMBL" id="CAJVPY010031504">
    <property type="protein sequence ID" value="CAG8796660.1"/>
    <property type="molecule type" value="Genomic_DNA"/>
</dbReference>
<protein>
    <submittedName>
        <fullName evidence="2">227_t:CDS:1</fullName>
    </submittedName>
</protein>
<comment type="caution">
    <text evidence="2">The sequence shown here is derived from an EMBL/GenBank/DDBJ whole genome shotgun (WGS) entry which is preliminary data.</text>
</comment>
<evidence type="ECO:0000313" key="3">
    <source>
        <dbReference type="Proteomes" id="UP000789405"/>
    </source>
</evidence>
<feature type="compositionally biased region" description="Basic and acidic residues" evidence="1">
    <location>
        <begin position="1"/>
        <end position="10"/>
    </location>
</feature>
<evidence type="ECO:0000256" key="1">
    <source>
        <dbReference type="SAM" id="MobiDB-lite"/>
    </source>
</evidence>
<keyword evidence="3" id="KW-1185">Reference proteome</keyword>
<gene>
    <name evidence="2" type="ORF">DERYTH_LOCUS22530</name>
</gene>
<organism evidence="2 3">
    <name type="scientific">Dentiscutata erythropus</name>
    <dbReference type="NCBI Taxonomy" id="1348616"/>
    <lineage>
        <taxon>Eukaryota</taxon>
        <taxon>Fungi</taxon>
        <taxon>Fungi incertae sedis</taxon>
        <taxon>Mucoromycota</taxon>
        <taxon>Glomeromycotina</taxon>
        <taxon>Glomeromycetes</taxon>
        <taxon>Diversisporales</taxon>
        <taxon>Gigasporaceae</taxon>
        <taxon>Dentiscutata</taxon>
    </lineage>
</organism>
<name>A0A9N9P785_9GLOM</name>
<evidence type="ECO:0000313" key="2">
    <source>
        <dbReference type="EMBL" id="CAG8796660.1"/>
    </source>
</evidence>
<sequence>RAENDNETSRFDPGGIVIGSDEEKVDFPRREIWKKPMKIRRGSSNFCGNSRPLYLFREKLSTHVDIPDKDLQLKDKSRGTRL</sequence>
<dbReference type="Proteomes" id="UP000789405">
    <property type="component" value="Unassembled WGS sequence"/>
</dbReference>
<feature type="region of interest" description="Disordered" evidence="1">
    <location>
        <begin position="1"/>
        <end position="20"/>
    </location>
</feature>
<feature type="non-terminal residue" evidence="2">
    <location>
        <position position="1"/>
    </location>
</feature>
<reference evidence="2" key="1">
    <citation type="submission" date="2021-06" db="EMBL/GenBank/DDBJ databases">
        <authorList>
            <person name="Kallberg Y."/>
            <person name="Tangrot J."/>
            <person name="Rosling A."/>
        </authorList>
    </citation>
    <scope>NUCLEOTIDE SEQUENCE</scope>
    <source>
        <strain evidence="2">MA453B</strain>
    </source>
</reference>
<dbReference type="AlphaFoldDB" id="A0A9N9P785"/>
<proteinExistence type="predicted"/>